<proteinExistence type="predicted"/>
<dbReference type="AlphaFoldDB" id="A0A1A8CI39"/>
<reference evidence="2" key="2">
    <citation type="submission" date="2016-06" db="EMBL/GenBank/DDBJ databases">
        <title>The genome of a short-lived fish provides insights into sex chromosome evolution and the genetic control of aging.</title>
        <authorList>
            <person name="Reichwald K."/>
            <person name="Felder M."/>
            <person name="Petzold A."/>
            <person name="Koch P."/>
            <person name="Groth M."/>
            <person name="Platzer M."/>
        </authorList>
    </citation>
    <scope>NUCLEOTIDE SEQUENCE</scope>
    <source>
        <tissue evidence="2">Brain</tissue>
    </source>
</reference>
<evidence type="ECO:0000313" key="2">
    <source>
        <dbReference type="EMBL" id="SBP79384.1"/>
    </source>
</evidence>
<feature type="region of interest" description="Disordered" evidence="1">
    <location>
        <begin position="17"/>
        <end position="36"/>
    </location>
</feature>
<protein>
    <submittedName>
        <fullName evidence="2">Potassium voltage-gated channel, delayed-rectifier, subfamily S, member 3</fullName>
    </submittedName>
</protein>
<feature type="compositionally biased region" description="Polar residues" evidence="1">
    <location>
        <begin position="111"/>
        <end position="125"/>
    </location>
</feature>
<dbReference type="EMBL" id="HADZ01015443">
    <property type="protein sequence ID" value="SBP79384.1"/>
    <property type="molecule type" value="Transcribed_RNA"/>
</dbReference>
<gene>
    <name evidence="2" type="primary">KCNS3</name>
</gene>
<feature type="non-terminal residue" evidence="2">
    <location>
        <position position="205"/>
    </location>
</feature>
<organism evidence="2">
    <name type="scientific">Nothobranchius kadleci</name>
    <name type="common">African annual killifish</name>
    <dbReference type="NCBI Taxonomy" id="1051664"/>
    <lineage>
        <taxon>Eukaryota</taxon>
        <taxon>Metazoa</taxon>
        <taxon>Chordata</taxon>
        <taxon>Craniata</taxon>
        <taxon>Vertebrata</taxon>
        <taxon>Euteleostomi</taxon>
        <taxon>Actinopterygii</taxon>
        <taxon>Neopterygii</taxon>
        <taxon>Teleostei</taxon>
        <taxon>Neoteleostei</taxon>
        <taxon>Acanthomorphata</taxon>
        <taxon>Ovalentaria</taxon>
        <taxon>Atherinomorphae</taxon>
        <taxon>Cyprinodontiformes</taxon>
        <taxon>Nothobranchiidae</taxon>
        <taxon>Nothobranchius</taxon>
    </lineage>
</organism>
<feature type="non-terminal residue" evidence="2">
    <location>
        <position position="1"/>
    </location>
</feature>
<evidence type="ECO:0000256" key="1">
    <source>
        <dbReference type="SAM" id="MobiDB-lite"/>
    </source>
</evidence>
<feature type="region of interest" description="Disordered" evidence="1">
    <location>
        <begin position="80"/>
        <end position="138"/>
    </location>
</feature>
<reference evidence="2" key="1">
    <citation type="submission" date="2016-05" db="EMBL/GenBank/DDBJ databases">
        <authorList>
            <person name="Lavstsen T."/>
            <person name="Jespersen J.S."/>
        </authorList>
    </citation>
    <scope>NUCLEOTIDE SEQUENCE</scope>
    <source>
        <tissue evidence="2">Brain</tissue>
    </source>
</reference>
<sequence>VDLHCCHVHPQHARVSACGRQREAHRGPRPHHPGGDMHRLLLCRVCHQAYCRTIQEEVPWEPLEHHRRCFHFAVLRHASPGDHRRRQHGGKRGLGERGEGGAGAASHEGSQNPQAGATLHRTASSGRHGPPQLLRGGSPHTLPLGWDLHLFRTHLLCREGREGHRSGNHPIGLVVGDDNDDHGWLRRYVSSDAGGEVSGHLMHHL</sequence>
<name>A0A1A8CI39_NOTKA</name>
<accession>A0A1A8CI39</accession>